<evidence type="ECO:0000313" key="2">
    <source>
        <dbReference type="EMBL" id="CAB4888552.1"/>
    </source>
</evidence>
<accession>A0A6J7EXP9</accession>
<dbReference type="Pfam" id="PF09365">
    <property type="entry name" value="DUF2461"/>
    <property type="match status" value="1"/>
</dbReference>
<dbReference type="InterPro" id="IPR015996">
    <property type="entry name" value="UCP028451"/>
</dbReference>
<dbReference type="PANTHER" id="PTHR36452:SF1">
    <property type="entry name" value="DUF2461 DOMAIN-CONTAINING PROTEIN"/>
    <property type="match status" value="1"/>
</dbReference>
<dbReference type="AlphaFoldDB" id="A0A6J7EXP9"/>
<gene>
    <name evidence="2" type="ORF">UFOPK3376_02605</name>
</gene>
<feature type="region of interest" description="Disordered" evidence="1">
    <location>
        <begin position="201"/>
        <end position="221"/>
    </location>
</feature>
<reference evidence="2" key="1">
    <citation type="submission" date="2020-05" db="EMBL/GenBank/DDBJ databases">
        <authorList>
            <person name="Chiriac C."/>
            <person name="Salcher M."/>
            <person name="Ghai R."/>
            <person name="Kavagutti S V."/>
        </authorList>
    </citation>
    <scope>NUCLEOTIDE SEQUENCE</scope>
</reference>
<organism evidence="2">
    <name type="scientific">freshwater metagenome</name>
    <dbReference type="NCBI Taxonomy" id="449393"/>
    <lineage>
        <taxon>unclassified sequences</taxon>
        <taxon>metagenomes</taxon>
        <taxon>ecological metagenomes</taxon>
    </lineage>
</organism>
<evidence type="ECO:0000256" key="1">
    <source>
        <dbReference type="SAM" id="MobiDB-lite"/>
    </source>
</evidence>
<dbReference type="PIRSF" id="PIRSF028451">
    <property type="entry name" value="UCP028451"/>
    <property type="match status" value="1"/>
</dbReference>
<sequence length="221" mass="24677">MAFHGFSEDALAFYEGLAGDNSKLYWQANKGTYDLHVKGAMLGLLEQLDEFGPFHVFRPFNDARFSKGRPPYKEHIGALGEREGGAVFYVQFSAAGLVTGSGYYAMANDQLERFRTAIDDEHRGAEVQAICSSLTKRGYTIGAISELKTAPRGYPKDHPRIELLRRKGLTAFKSWGPEPWMQTPAVVKRVRDSWNGAGKLDDWLDSHVGPSTLPPPDWDRP</sequence>
<feature type="compositionally biased region" description="Pro residues" evidence="1">
    <location>
        <begin position="212"/>
        <end position="221"/>
    </location>
</feature>
<dbReference type="InterPro" id="IPR012808">
    <property type="entry name" value="CHP02453"/>
</dbReference>
<proteinExistence type="predicted"/>
<protein>
    <submittedName>
        <fullName evidence="2">Unannotated protein</fullName>
    </submittedName>
</protein>
<dbReference type="EMBL" id="CAFBLP010000090">
    <property type="protein sequence ID" value="CAB4888552.1"/>
    <property type="molecule type" value="Genomic_DNA"/>
</dbReference>
<name>A0A6J7EXP9_9ZZZZ</name>
<dbReference type="PANTHER" id="PTHR36452">
    <property type="entry name" value="CHROMOSOME 12, WHOLE GENOME SHOTGUN SEQUENCE"/>
    <property type="match status" value="1"/>
</dbReference>